<gene>
    <name evidence="1" type="ORF">BGP84_26090</name>
</gene>
<evidence type="ECO:0000313" key="2">
    <source>
        <dbReference type="Proteomes" id="UP000237230"/>
    </source>
</evidence>
<dbReference type="EMBL" id="MINH01000021">
    <property type="protein sequence ID" value="POG06560.1"/>
    <property type="molecule type" value="Genomic_DNA"/>
</dbReference>
<reference evidence="1 2" key="1">
    <citation type="submission" date="2016-08" db="EMBL/GenBank/DDBJ databases">
        <authorList>
            <person name="Seilhamer J.J."/>
        </authorList>
    </citation>
    <scope>NUCLEOTIDE SEQUENCE [LARGE SCALE GENOMIC DNA]</scope>
    <source>
        <strain evidence="1 2">KH-21-114</strain>
    </source>
</reference>
<comment type="caution">
    <text evidence="1">The sequence shown here is derived from an EMBL/GenBank/DDBJ whole genome shotgun (WGS) entry which is preliminary data.</text>
</comment>
<evidence type="ECO:0000313" key="1">
    <source>
        <dbReference type="EMBL" id="POG06560.1"/>
    </source>
</evidence>
<organism evidence="1 2">
    <name type="scientific">Pseudomonas putida</name>
    <name type="common">Arthrobacter siderocapsulatus</name>
    <dbReference type="NCBI Taxonomy" id="303"/>
    <lineage>
        <taxon>Bacteria</taxon>
        <taxon>Pseudomonadati</taxon>
        <taxon>Pseudomonadota</taxon>
        <taxon>Gammaproteobacteria</taxon>
        <taxon>Pseudomonadales</taxon>
        <taxon>Pseudomonadaceae</taxon>
        <taxon>Pseudomonas</taxon>
    </lineage>
</organism>
<dbReference type="AlphaFoldDB" id="A0A2S3WYP6"/>
<sequence length="508" mass="55017">MSGNVITDAFFVGSPAGLEVTLKPYDNQRQQDTYALYFTDTPPADGALPVPVESGAVPPDRKLLIPKSTIETLGDGIYYLAYILIDPATHVSRISHLVKITVNLGALPANLKPPVVPLAADGGLIDLDDVRLGVVTQIEYDNHRSDDFAEVTWGNSDPFKVQIGTSGMPHSIRIPYATLRAAYDFSLGSPQTATVSYRILRHDVSYGLESTDVNVDLSTAGPDPDPIQPGPINPELRAPVIKGAVTPEDNKLREEDAGQPVQLTWDLHPDLKDGQRMRFSWGGIVVPDPAAPDTPLEVIIDTAVDPITVNLEWDVVEKAGNSSKTPVHCIFLKETGEDNQQHSISQLVDVDAIIIEPDPAVFERSVSGEGKILGCESLWVDPKNPDGEPAFLVTVHGLSEYLPAGGKINMKWTPLLGRTGENPISGAGLEIALDFTKEQAEEGFQWEIKPYEKHILPIFSTDISQPEGRGRVEYSFELDGKPLKSKPATIRVALGEPTGGSCPLPVKP</sequence>
<reference evidence="1 2" key="2">
    <citation type="submission" date="2018-03" db="EMBL/GenBank/DDBJ databases">
        <title>Draft genome of Pseudomonas putida strain KH-21-114.</title>
        <authorList>
            <person name="Yoshizawa S."/>
            <person name="Khan N.H."/>
            <person name="Nishimura M."/>
            <person name="Chiura H.X."/>
            <person name="Ogura Y."/>
            <person name="Hayashi T."/>
            <person name="Kogure K."/>
        </authorList>
    </citation>
    <scope>NUCLEOTIDE SEQUENCE [LARGE SCALE GENOMIC DNA]</scope>
    <source>
        <strain evidence="1 2">KH-21-114</strain>
    </source>
</reference>
<accession>A0A2S3WYP6</accession>
<name>A0A2S3WYP6_PSEPU</name>
<proteinExistence type="predicted"/>
<dbReference type="OrthoDB" id="6891193at2"/>
<dbReference type="Proteomes" id="UP000237230">
    <property type="component" value="Unassembled WGS sequence"/>
</dbReference>
<protein>
    <submittedName>
        <fullName evidence="1">Uncharacterized protein</fullName>
    </submittedName>
</protein>